<dbReference type="EMBL" id="CAMXCT030006622">
    <property type="protein sequence ID" value="CAL4804439.1"/>
    <property type="molecule type" value="Genomic_DNA"/>
</dbReference>
<gene>
    <name evidence="2" type="ORF">C1SCF055_LOCUS41799</name>
</gene>
<evidence type="ECO:0000313" key="2">
    <source>
        <dbReference type="EMBL" id="CAI4017127.1"/>
    </source>
</evidence>
<keyword evidence="4" id="KW-1185">Reference proteome</keyword>
<dbReference type="OrthoDB" id="437002at2759"/>
<protein>
    <submittedName>
        <fullName evidence="3">SAP domain-containing protein</fullName>
    </submittedName>
</protein>
<dbReference type="Proteomes" id="UP001152797">
    <property type="component" value="Unassembled WGS sequence"/>
</dbReference>
<reference evidence="3 4" key="2">
    <citation type="submission" date="2024-05" db="EMBL/GenBank/DDBJ databases">
        <authorList>
            <person name="Chen Y."/>
            <person name="Shah S."/>
            <person name="Dougan E. K."/>
            <person name="Thang M."/>
            <person name="Chan C."/>
        </authorList>
    </citation>
    <scope>NUCLEOTIDE SEQUENCE [LARGE SCALE GENOMIC DNA]</scope>
</reference>
<dbReference type="AlphaFoldDB" id="A0A9P1GM36"/>
<evidence type="ECO:0000313" key="4">
    <source>
        <dbReference type="Proteomes" id="UP001152797"/>
    </source>
</evidence>
<feature type="compositionally biased region" description="Basic residues" evidence="1">
    <location>
        <begin position="570"/>
        <end position="597"/>
    </location>
</feature>
<feature type="region of interest" description="Disordered" evidence="1">
    <location>
        <begin position="406"/>
        <end position="428"/>
    </location>
</feature>
<dbReference type="EMBL" id="CAMXCT020006622">
    <property type="protein sequence ID" value="CAL1170502.1"/>
    <property type="molecule type" value="Genomic_DNA"/>
</dbReference>
<proteinExistence type="predicted"/>
<sequence length="597" mass="66313">MTTHESQENELGGDYGAEVGLAYDAWSPEKTMLAIADTACTKTVAGHQWYEEYCAWADANHVKVEPVEERDSFKFGASRVHPSPFAVWAHFGIGGHHVRIKVAVVQCKVPLLFSRGVLAKLGMVYRVDEQRADLLRLHLRNVEMQLSDTGHPALVVSDFPEDFCPAGHSWTTDPEVSVLEASSIEQYVAESSGGREHVKVCNYMFLKVHGINRWTPNFLIKLEDFGLVAAVFPSGSQEALLSPVKSVRPPGMPAQPLSPWRMNRPELLVALDALQIPVHPRWTVPELWQTLIEQTRVEVDVTPLALKGLSKMNLADLKTRCDEEGVSLPEKPTRGLMIKLLREKVQPAGEQVVTFGKYKSWMYKEIPEAYLKWAIKETDANANASPDLVKLAHWAKEDLEKRATQARVAGAVPASEDPEVKAKYPPPPMSLSGSSASWSVVSGGYTSQRGKGTPIPKRDAATMDAARIAEMDMELPEEAQAEMLRQLINDEEVSVNVEAIGLGKHEYKETVGLGKSADVDTFEYKDMIGPGKTKYDIAPDEHAGGAGVKWWPGSSFWSPESEESEDLRSPRKKAKDGMKRRKMNSSTKRKLQHTIRI</sequence>
<reference evidence="2" key="1">
    <citation type="submission" date="2022-10" db="EMBL/GenBank/DDBJ databases">
        <authorList>
            <person name="Chen Y."/>
            <person name="Dougan E. K."/>
            <person name="Chan C."/>
            <person name="Rhodes N."/>
            <person name="Thang M."/>
        </authorList>
    </citation>
    <scope>NUCLEOTIDE SEQUENCE</scope>
</reference>
<accession>A0A9P1GM36</accession>
<evidence type="ECO:0000256" key="1">
    <source>
        <dbReference type="SAM" id="MobiDB-lite"/>
    </source>
</evidence>
<dbReference type="EMBL" id="CAMXCT010006622">
    <property type="protein sequence ID" value="CAI4017127.1"/>
    <property type="molecule type" value="Genomic_DNA"/>
</dbReference>
<name>A0A9P1GM36_9DINO</name>
<comment type="caution">
    <text evidence="2">The sequence shown here is derived from an EMBL/GenBank/DDBJ whole genome shotgun (WGS) entry which is preliminary data.</text>
</comment>
<evidence type="ECO:0000313" key="3">
    <source>
        <dbReference type="EMBL" id="CAL4804439.1"/>
    </source>
</evidence>
<organism evidence="2">
    <name type="scientific">Cladocopium goreaui</name>
    <dbReference type="NCBI Taxonomy" id="2562237"/>
    <lineage>
        <taxon>Eukaryota</taxon>
        <taxon>Sar</taxon>
        <taxon>Alveolata</taxon>
        <taxon>Dinophyceae</taxon>
        <taxon>Suessiales</taxon>
        <taxon>Symbiodiniaceae</taxon>
        <taxon>Cladocopium</taxon>
    </lineage>
</organism>
<feature type="region of interest" description="Disordered" evidence="1">
    <location>
        <begin position="551"/>
        <end position="597"/>
    </location>
</feature>